<evidence type="ECO:0000256" key="3">
    <source>
        <dbReference type="ARBA" id="ARBA00022840"/>
    </source>
</evidence>
<dbReference type="InterPro" id="IPR017871">
    <property type="entry name" value="ABC_transporter-like_CS"/>
</dbReference>
<protein>
    <submittedName>
        <fullName evidence="5">ABC transporter</fullName>
    </submittedName>
</protein>
<dbReference type="EMBL" id="WBVT01000001">
    <property type="protein sequence ID" value="KAB7791487.1"/>
    <property type="molecule type" value="Genomic_DNA"/>
</dbReference>
<dbReference type="Pfam" id="PF00005">
    <property type="entry name" value="ABC_tran"/>
    <property type="match status" value="1"/>
</dbReference>
<reference evidence="5 6" key="1">
    <citation type="submission" date="2019-09" db="EMBL/GenBank/DDBJ databases">
        <title>Characterization of the phylogenetic diversity of two novel species belonging to the genus Bifidobacterium: Bifidobacterium cebidarum sp. nov. and Bifidobacterium leontopitheci sp. nov.</title>
        <authorList>
            <person name="Lugli G.A."/>
            <person name="Duranti S."/>
            <person name="Milani C."/>
            <person name="Turroni F."/>
            <person name="Ventura M."/>
        </authorList>
    </citation>
    <scope>NUCLEOTIDE SEQUENCE [LARGE SCALE GENOMIC DNA]</scope>
    <source>
        <strain evidence="5 6">LMG 31471</strain>
    </source>
</reference>
<gene>
    <name evidence="5" type="ORF">F7D09_0162</name>
</gene>
<dbReference type="SMART" id="SM00382">
    <property type="entry name" value="AAA"/>
    <property type="match status" value="1"/>
</dbReference>
<dbReference type="RefSeq" id="WP_226835796.1">
    <property type="nucleotide sequence ID" value="NZ_JBHSKZ010000046.1"/>
</dbReference>
<dbReference type="PANTHER" id="PTHR42788:SF13">
    <property type="entry name" value="ALIPHATIC SULFONATES IMPORT ATP-BINDING PROTEIN SSUB"/>
    <property type="match status" value="1"/>
</dbReference>
<dbReference type="PROSITE" id="PS00211">
    <property type="entry name" value="ABC_TRANSPORTER_1"/>
    <property type="match status" value="1"/>
</dbReference>
<dbReference type="Gene3D" id="3.40.50.300">
    <property type="entry name" value="P-loop containing nucleotide triphosphate hydrolases"/>
    <property type="match status" value="1"/>
</dbReference>
<evidence type="ECO:0000259" key="4">
    <source>
        <dbReference type="PROSITE" id="PS50893"/>
    </source>
</evidence>
<name>A0A6I1GQC2_9BIFI</name>
<keyword evidence="2" id="KW-0547">Nucleotide-binding</keyword>
<proteinExistence type="predicted"/>
<evidence type="ECO:0000313" key="6">
    <source>
        <dbReference type="Proteomes" id="UP000441772"/>
    </source>
</evidence>
<dbReference type="AlphaFoldDB" id="A0A6I1GQC2"/>
<dbReference type="GO" id="GO:0005524">
    <property type="term" value="F:ATP binding"/>
    <property type="evidence" value="ECO:0007669"/>
    <property type="project" value="UniProtKB-KW"/>
</dbReference>
<comment type="caution">
    <text evidence="5">The sequence shown here is derived from an EMBL/GenBank/DDBJ whole genome shotgun (WGS) entry which is preliminary data.</text>
</comment>
<keyword evidence="3" id="KW-0067">ATP-binding</keyword>
<evidence type="ECO:0000256" key="1">
    <source>
        <dbReference type="ARBA" id="ARBA00022448"/>
    </source>
</evidence>
<accession>A0A6I1GQC2</accession>
<keyword evidence="1" id="KW-0813">Transport</keyword>
<organism evidence="5 6">
    <name type="scientific">Bifidobacterium leontopitheci</name>
    <dbReference type="NCBI Taxonomy" id="2650774"/>
    <lineage>
        <taxon>Bacteria</taxon>
        <taxon>Bacillati</taxon>
        <taxon>Actinomycetota</taxon>
        <taxon>Actinomycetes</taxon>
        <taxon>Bifidobacteriales</taxon>
        <taxon>Bifidobacteriaceae</taxon>
        <taxon>Bifidobacterium</taxon>
    </lineage>
</organism>
<dbReference type="SUPFAM" id="SSF52540">
    <property type="entry name" value="P-loop containing nucleoside triphosphate hydrolases"/>
    <property type="match status" value="1"/>
</dbReference>
<dbReference type="PROSITE" id="PS50893">
    <property type="entry name" value="ABC_TRANSPORTER_2"/>
    <property type="match status" value="1"/>
</dbReference>
<feature type="domain" description="ABC transporter" evidence="4">
    <location>
        <begin position="50"/>
        <end position="270"/>
    </location>
</feature>
<dbReference type="InterPro" id="IPR003439">
    <property type="entry name" value="ABC_transporter-like_ATP-bd"/>
</dbReference>
<dbReference type="InterPro" id="IPR050166">
    <property type="entry name" value="ABC_transporter_ATP-bind"/>
</dbReference>
<dbReference type="InterPro" id="IPR003593">
    <property type="entry name" value="AAA+_ATPase"/>
</dbReference>
<evidence type="ECO:0000313" key="5">
    <source>
        <dbReference type="EMBL" id="KAB7791487.1"/>
    </source>
</evidence>
<sequence>MGMKGWLRRRSRAGDAANVHDIGVFEETGSADPSGAPEAAKTAPLPDRCVRLSGVAHRFPGTDVLFERLDDVISPGEVVAVCGPSGCGKSTLLSIVAGWEKPWRGTVERRGIGRVGWVFQNPYGVAGRTALDHVTFPLLAKGLRRRDAEPEAMAALDLFDLGYAAGRRFSDLSGGEAQRLMLARAVCSRPDLLLVDEPTAQLDTRTAHSVSHVLGNLAGKGMIVMVATHDPDTRDACDRVIDLAHYAPQPGEIVDGEPSNDTDVAASATAGLQPADDGKGAVS</sequence>
<dbReference type="InterPro" id="IPR027417">
    <property type="entry name" value="P-loop_NTPase"/>
</dbReference>
<dbReference type="PANTHER" id="PTHR42788">
    <property type="entry name" value="TAURINE IMPORT ATP-BINDING PROTEIN-RELATED"/>
    <property type="match status" value="1"/>
</dbReference>
<dbReference type="GO" id="GO:0016887">
    <property type="term" value="F:ATP hydrolysis activity"/>
    <property type="evidence" value="ECO:0007669"/>
    <property type="project" value="InterPro"/>
</dbReference>
<evidence type="ECO:0000256" key="2">
    <source>
        <dbReference type="ARBA" id="ARBA00022741"/>
    </source>
</evidence>
<keyword evidence="6" id="KW-1185">Reference proteome</keyword>
<dbReference type="Proteomes" id="UP000441772">
    <property type="component" value="Unassembled WGS sequence"/>
</dbReference>